<evidence type="ECO:0000313" key="2">
    <source>
        <dbReference type="Proteomes" id="UP001331936"/>
    </source>
</evidence>
<name>A0ABU7JRC0_9NOCA</name>
<dbReference type="RefSeq" id="WP_330151859.1">
    <property type="nucleotide sequence ID" value="NZ_JAUZMZ010000044.1"/>
</dbReference>
<evidence type="ECO:0000313" key="1">
    <source>
        <dbReference type="EMBL" id="MEE2032439.1"/>
    </source>
</evidence>
<organism evidence="1 2">
    <name type="scientific">Rhodococcus chondri</name>
    <dbReference type="NCBI Taxonomy" id="3065941"/>
    <lineage>
        <taxon>Bacteria</taxon>
        <taxon>Bacillati</taxon>
        <taxon>Actinomycetota</taxon>
        <taxon>Actinomycetes</taxon>
        <taxon>Mycobacteriales</taxon>
        <taxon>Nocardiaceae</taxon>
        <taxon>Rhodococcus</taxon>
    </lineage>
</organism>
<keyword evidence="2" id="KW-1185">Reference proteome</keyword>
<sequence>MADLERRGRAAVAFACAGRVEVLPARVVRNGDDLAVGLRARFVPADAVFDRITLILDDGTFWFELRAVNQRGRLDPITTPPPGMSEQLRWFAFHPTRASAWDYSTLHEEHDE</sequence>
<comment type="caution">
    <text evidence="1">The sequence shown here is derived from an EMBL/GenBank/DDBJ whole genome shotgun (WGS) entry which is preliminary data.</text>
</comment>
<gene>
    <name evidence="1" type="ORF">Q8814_10010</name>
</gene>
<accession>A0ABU7JRC0</accession>
<proteinExistence type="predicted"/>
<reference evidence="1 2" key="1">
    <citation type="submission" date="2023-08" db="EMBL/GenBank/DDBJ databases">
        <authorList>
            <person name="Girao M."/>
            <person name="Carvalho M.F."/>
        </authorList>
    </citation>
    <scope>NUCLEOTIDE SEQUENCE [LARGE SCALE GENOMIC DNA]</scope>
    <source>
        <strain evidence="1 2">CC-R104</strain>
    </source>
</reference>
<dbReference type="EMBL" id="JAUZMZ010000044">
    <property type="protein sequence ID" value="MEE2032439.1"/>
    <property type="molecule type" value="Genomic_DNA"/>
</dbReference>
<protein>
    <submittedName>
        <fullName evidence="1">Uncharacterized protein</fullName>
    </submittedName>
</protein>
<dbReference type="Proteomes" id="UP001331936">
    <property type="component" value="Unassembled WGS sequence"/>
</dbReference>